<feature type="transmembrane region" description="Helical" evidence="1">
    <location>
        <begin position="35"/>
        <end position="56"/>
    </location>
</feature>
<proteinExistence type="predicted"/>
<name>A0A936F3R0_9BACT</name>
<evidence type="ECO:0000256" key="1">
    <source>
        <dbReference type="SAM" id="Phobius"/>
    </source>
</evidence>
<dbReference type="SUPFAM" id="SSF103481">
    <property type="entry name" value="Multidrug resistance efflux transporter EmrE"/>
    <property type="match status" value="2"/>
</dbReference>
<evidence type="ECO:0000313" key="4">
    <source>
        <dbReference type="Proteomes" id="UP000709959"/>
    </source>
</evidence>
<feature type="transmembrane region" description="Helical" evidence="1">
    <location>
        <begin position="233"/>
        <end position="255"/>
    </location>
</feature>
<feature type="domain" description="EamA" evidence="2">
    <location>
        <begin position="9"/>
        <end position="136"/>
    </location>
</feature>
<accession>A0A936F3R0</accession>
<gene>
    <name evidence="3" type="ORF">IPN91_13280</name>
</gene>
<feature type="transmembrane region" description="Helical" evidence="1">
    <location>
        <begin position="123"/>
        <end position="141"/>
    </location>
</feature>
<organism evidence="3 4">
    <name type="scientific">Candidatus Geothrix odensensis</name>
    <dbReference type="NCBI Taxonomy" id="2954440"/>
    <lineage>
        <taxon>Bacteria</taxon>
        <taxon>Pseudomonadati</taxon>
        <taxon>Acidobacteriota</taxon>
        <taxon>Holophagae</taxon>
        <taxon>Holophagales</taxon>
        <taxon>Holophagaceae</taxon>
        <taxon>Geothrix</taxon>
    </lineage>
</organism>
<dbReference type="Proteomes" id="UP000709959">
    <property type="component" value="Unassembled WGS sequence"/>
</dbReference>
<dbReference type="Pfam" id="PF00892">
    <property type="entry name" value="EamA"/>
    <property type="match status" value="2"/>
</dbReference>
<feature type="transmembrane region" description="Helical" evidence="1">
    <location>
        <begin position="261"/>
        <end position="281"/>
    </location>
</feature>
<feature type="transmembrane region" description="Helical" evidence="1">
    <location>
        <begin position="147"/>
        <end position="166"/>
    </location>
</feature>
<feature type="domain" description="EamA" evidence="2">
    <location>
        <begin position="148"/>
        <end position="279"/>
    </location>
</feature>
<dbReference type="EMBL" id="JADKCH010000022">
    <property type="protein sequence ID" value="MBK8573569.1"/>
    <property type="molecule type" value="Genomic_DNA"/>
</dbReference>
<feature type="transmembrane region" description="Helical" evidence="1">
    <location>
        <begin position="204"/>
        <end position="226"/>
    </location>
</feature>
<dbReference type="InterPro" id="IPR000620">
    <property type="entry name" value="EamA_dom"/>
</dbReference>
<keyword evidence="1" id="KW-1133">Transmembrane helix</keyword>
<evidence type="ECO:0000259" key="2">
    <source>
        <dbReference type="Pfam" id="PF00892"/>
    </source>
</evidence>
<dbReference type="InterPro" id="IPR037185">
    <property type="entry name" value="EmrE-like"/>
</dbReference>
<evidence type="ECO:0000313" key="3">
    <source>
        <dbReference type="EMBL" id="MBK8573569.1"/>
    </source>
</evidence>
<reference evidence="3 4" key="1">
    <citation type="submission" date="2020-10" db="EMBL/GenBank/DDBJ databases">
        <title>Connecting structure to function with the recovery of over 1000 high-quality activated sludge metagenome-assembled genomes encoding full-length rRNA genes using long-read sequencing.</title>
        <authorList>
            <person name="Singleton C.M."/>
            <person name="Petriglieri F."/>
            <person name="Kristensen J.M."/>
            <person name="Kirkegaard R.H."/>
            <person name="Michaelsen T.Y."/>
            <person name="Andersen M.H."/>
            <person name="Karst S.M."/>
            <person name="Dueholm M.S."/>
            <person name="Nielsen P.H."/>
            <person name="Albertsen M."/>
        </authorList>
    </citation>
    <scope>NUCLEOTIDE SEQUENCE [LARGE SCALE GENOMIC DNA]</scope>
    <source>
        <strain evidence="3">OdNE_18-Q3-R46-58_MAXAC.008</strain>
    </source>
</reference>
<comment type="caution">
    <text evidence="3">The sequence shown here is derived from an EMBL/GenBank/DDBJ whole genome shotgun (WGS) entry which is preliminary data.</text>
</comment>
<keyword evidence="1" id="KW-0812">Transmembrane</keyword>
<dbReference type="AlphaFoldDB" id="A0A936F3R0"/>
<feature type="transmembrane region" description="Helical" evidence="1">
    <location>
        <begin position="92"/>
        <end position="111"/>
    </location>
</feature>
<feature type="transmembrane region" description="Helical" evidence="1">
    <location>
        <begin position="68"/>
        <end position="86"/>
    </location>
</feature>
<dbReference type="PANTHER" id="PTHR22911:SF79">
    <property type="entry name" value="MOBA-LIKE NTP TRANSFERASE DOMAIN-CONTAINING PROTEIN"/>
    <property type="match status" value="1"/>
</dbReference>
<protein>
    <submittedName>
        <fullName evidence="3">EamA family transporter</fullName>
    </submittedName>
</protein>
<feature type="transmembrane region" description="Helical" evidence="1">
    <location>
        <begin position="178"/>
        <end position="198"/>
    </location>
</feature>
<dbReference type="GO" id="GO:0016020">
    <property type="term" value="C:membrane"/>
    <property type="evidence" value="ECO:0007669"/>
    <property type="project" value="InterPro"/>
</dbReference>
<keyword evidence="1" id="KW-0472">Membrane</keyword>
<dbReference type="PANTHER" id="PTHR22911">
    <property type="entry name" value="ACYL-MALONYL CONDENSING ENZYME-RELATED"/>
    <property type="match status" value="1"/>
</dbReference>
<sequence length="290" mass="30617">MNRSAETTRGVALVALAALLWSSSGLFIKLLPLGALQIAFARSLVAAVTIAAVVQLRGGRPFPRPDALAVGCALAYAGLLILFVAATKLTTAANAIFLQFSAPIYLVFLEPWVTRRPLQRRDLVAVVVCFSAMGLFFVGRLGAGTLAGNLLGVASGVCLALFSLTLKLQRSTHPKADPVTAIILGNLLVALVCAPIALRDFHPTLPQLGILLYLGVFQIGIAYLFFSAGMKRLSATVAVVTGTLEAVLNPVWVFLGLGERPSAWALVGGLVILGTIAWYSLGPQRRTVEL</sequence>